<dbReference type="InterPro" id="IPR008136">
    <property type="entry name" value="CinA_C"/>
</dbReference>
<dbReference type="Pfam" id="PF02464">
    <property type="entry name" value="CinA"/>
    <property type="match status" value="1"/>
</dbReference>
<feature type="domain" description="CinA C-terminal" evidence="1">
    <location>
        <begin position="136"/>
        <end position="282"/>
    </location>
</feature>
<protein>
    <recommendedName>
        <fullName evidence="4">CinA C-terminal domain-containing protein</fullName>
    </recommendedName>
</protein>
<feature type="domain" description="CinA KH" evidence="2">
    <location>
        <begin position="55"/>
        <end position="132"/>
    </location>
</feature>
<name>A0A382AIC4_9ZZZZ</name>
<dbReference type="InterPro" id="IPR050101">
    <property type="entry name" value="CinA"/>
</dbReference>
<proteinExistence type="predicted"/>
<feature type="non-terminal residue" evidence="3">
    <location>
        <position position="1"/>
    </location>
</feature>
<dbReference type="SUPFAM" id="SSF142433">
    <property type="entry name" value="CinA-like"/>
    <property type="match status" value="1"/>
</dbReference>
<dbReference type="Gene3D" id="3.90.950.20">
    <property type="entry name" value="CinA-like"/>
    <property type="match status" value="1"/>
</dbReference>
<dbReference type="AlphaFoldDB" id="A0A382AIC4"/>
<evidence type="ECO:0000259" key="2">
    <source>
        <dbReference type="Pfam" id="PF18146"/>
    </source>
</evidence>
<gene>
    <name evidence="3" type="ORF">METZ01_LOCUS154100</name>
</gene>
<dbReference type="SUPFAM" id="SSF53218">
    <property type="entry name" value="Molybdenum cofactor biosynthesis proteins"/>
    <property type="match status" value="1"/>
</dbReference>
<dbReference type="InterPro" id="IPR036425">
    <property type="entry name" value="MoaB/Mog-like_dom_sf"/>
</dbReference>
<dbReference type="InterPro" id="IPR036653">
    <property type="entry name" value="CinA-like_C"/>
</dbReference>
<evidence type="ECO:0000259" key="1">
    <source>
        <dbReference type="Pfam" id="PF02464"/>
    </source>
</evidence>
<reference evidence="3" key="1">
    <citation type="submission" date="2018-05" db="EMBL/GenBank/DDBJ databases">
        <authorList>
            <person name="Lanie J.A."/>
            <person name="Ng W.-L."/>
            <person name="Kazmierczak K.M."/>
            <person name="Andrzejewski T.M."/>
            <person name="Davidsen T.M."/>
            <person name="Wayne K.J."/>
            <person name="Tettelin H."/>
            <person name="Glass J.I."/>
            <person name="Rusch D."/>
            <person name="Podicherti R."/>
            <person name="Tsui H.-C.T."/>
            <person name="Winkler M.E."/>
        </authorList>
    </citation>
    <scope>NUCLEOTIDE SEQUENCE</scope>
</reference>
<dbReference type="Gene3D" id="3.40.980.10">
    <property type="entry name" value="MoaB/Mog-like domain"/>
    <property type="match status" value="1"/>
</dbReference>
<dbReference type="NCBIfam" id="TIGR00199">
    <property type="entry name" value="PncC_domain"/>
    <property type="match status" value="1"/>
</dbReference>
<dbReference type="PANTHER" id="PTHR13939">
    <property type="entry name" value="NICOTINAMIDE-NUCLEOTIDE AMIDOHYDROLASE PNCC"/>
    <property type="match status" value="1"/>
</dbReference>
<evidence type="ECO:0000313" key="3">
    <source>
        <dbReference type="EMBL" id="SVB01246.1"/>
    </source>
</evidence>
<dbReference type="Gene3D" id="3.30.70.2860">
    <property type="match status" value="1"/>
</dbReference>
<organism evidence="3">
    <name type="scientific">marine metagenome</name>
    <dbReference type="NCBI Taxonomy" id="408172"/>
    <lineage>
        <taxon>unclassified sequences</taxon>
        <taxon>metagenomes</taxon>
        <taxon>ecological metagenomes</taxon>
    </lineage>
</organism>
<dbReference type="InterPro" id="IPR041424">
    <property type="entry name" value="CinA_KH"/>
</dbReference>
<dbReference type="EMBL" id="UINC01025522">
    <property type="protein sequence ID" value="SVB01246.1"/>
    <property type="molecule type" value="Genomic_DNA"/>
</dbReference>
<sequence length="293" mass="31591">LIPEMPGTAPGLICPINNQVIYAVPGVPHEMRTMVKGTVISDLKHRAGFTSAIRSRVLRTWGRTESGLAEMLADRIRELDQLGTATLAFQASGIEGLKVRITVKAADEESANAVIADEEKRVRHILGDCVFGIDDETMESVVLDLLRERSMRLAVAESVTGGLVGARLAAVPMASEVLTGTMVAYSKDLAAKWFEMPPGPIVSREAVMAMANGVRQALNAEVGLAVTGVVSPSESSDLPVGTVFFGLAIGDQIDAVSAAMPGDRNRIREYSVINLLNFLRRELLFGDRKQYKK</sequence>
<dbReference type="Pfam" id="PF18146">
    <property type="entry name" value="CinA_KH"/>
    <property type="match status" value="1"/>
</dbReference>
<accession>A0A382AIC4</accession>
<dbReference type="PANTHER" id="PTHR13939:SF0">
    <property type="entry name" value="NMN AMIDOHYDROLASE-LIKE PROTEIN YFAY"/>
    <property type="match status" value="1"/>
</dbReference>
<evidence type="ECO:0008006" key="4">
    <source>
        <dbReference type="Google" id="ProtNLM"/>
    </source>
</evidence>